<gene>
    <name evidence="3" type="ORF">BD410DRAFT_162479</name>
</gene>
<dbReference type="STRING" id="50990.A0A4Y7Q764"/>
<dbReference type="VEuPathDB" id="FungiDB:BD410DRAFT_162479"/>
<dbReference type="Proteomes" id="UP000294933">
    <property type="component" value="Unassembled WGS sequence"/>
</dbReference>
<keyword evidence="4" id="KW-1185">Reference proteome</keyword>
<dbReference type="EMBL" id="ML170170">
    <property type="protein sequence ID" value="TDL23477.1"/>
    <property type="molecule type" value="Genomic_DNA"/>
</dbReference>
<accession>A0A4Y7Q764</accession>
<dbReference type="OrthoDB" id="3265734at2759"/>
<keyword evidence="2" id="KW-0812">Transmembrane</keyword>
<proteinExistence type="predicted"/>
<evidence type="ECO:0000256" key="1">
    <source>
        <dbReference type="SAM" id="MobiDB-lite"/>
    </source>
</evidence>
<evidence type="ECO:0000313" key="3">
    <source>
        <dbReference type="EMBL" id="TDL23477.1"/>
    </source>
</evidence>
<organism evidence="3 4">
    <name type="scientific">Rickenella mellea</name>
    <dbReference type="NCBI Taxonomy" id="50990"/>
    <lineage>
        <taxon>Eukaryota</taxon>
        <taxon>Fungi</taxon>
        <taxon>Dikarya</taxon>
        <taxon>Basidiomycota</taxon>
        <taxon>Agaricomycotina</taxon>
        <taxon>Agaricomycetes</taxon>
        <taxon>Hymenochaetales</taxon>
        <taxon>Rickenellaceae</taxon>
        <taxon>Rickenella</taxon>
    </lineage>
</organism>
<keyword evidence="2" id="KW-1133">Transmembrane helix</keyword>
<evidence type="ECO:0000313" key="4">
    <source>
        <dbReference type="Proteomes" id="UP000294933"/>
    </source>
</evidence>
<reference evidence="3 4" key="1">
    <citation type="submission" date="2018-06" db="EMBL/GenBank/DDBJ databases">
        <title>A transcriptomic atlas of mushroom development highlights an independent origin of complex multicellularity.</title>
        <authorList>
            <consortium name="DOE Joint Genome Institute"/>
            <person name="Krizsan K."/>
            <person name="Almasi E."/>
            <person name="Merenyi Z."/>
            <person name="Sahu N."/>
            <person name="Viragh M."/>
            <person name="Koszo T."/>
            <person name="Mondo S."/>
            <person name="Kiss B."/>
            <person name="Balint B."/>
            <person name="Kues U."/>
            <person name="Barry K."/>
            <person name="Hegedus J.C."/>
            <person name="Henrissat B."/>
            <person name="Johnson J."/>
            <person name="Lipzen A."/>
            <person name="Ohm R."/>
            <person name="Nagy I."/>
            <person name="Pangilinan J."/>
            <person name="Yan J."/>
            <person name="Xiong Y."/>
            <person name="Grigoriev I.V."/>
            <person name="Hibbett D.S."/>
            <person name="Nagy L.G."/>
        </authorList>
    </citation>
    <scope>NUCLEOTIDE SEQUENCE [LARGE SCALE GENOMIC DNA]</scope>
    <source>
        <strain evidence="3 4">SZMC22713</strain>
    </source>
</reference>
<protein>
    <submittedName>
        <fullName evidence="3">Uncharacterized protein</fullName>
    </submittedName>
</protein>
<feature type="region of interest" description="Disordered" evidence="1">
    <location>
        <begin position="164"/>
        <end position="186"/>
    </location>
</feature>
<sequence length="215" mass="22322">MVTSASTNPSSSSSIPTLPQATYSLIPAPAATDGSFNTSIAALDPRIQYSGPQWGVTSTCNTTSKSCSDPAAFMLFQFTGTAIFMNLNMGLTGMIYSATLDGSSDIVNGFRPTDSCGTGWSRFGLSNVLHMLNITIISNSPQTPNSSLADAAVDFSGFIVTSKPNTTNSAGPSSSPTTSPTPTSSSSTLSLNLRLALLYACVAFAMMLLVKQMPL</sequence>
<name>A0A4Y7Q764_9AGAM</name>
<evidence type="ECO:0000256" key="2">
    <source>
        <dbReference type="SAM" id="Phobius"/>
    </source>
</evidence>
<dbReference type="AlphaFoldDB" id="A0A4Y7Q764"/>
<feature type="transmembrane region" description="Helical" evidence="2">
    <location>
        <begin position="191"/>
        <end position="210"/>
    </location>
</feature>
<keyword evidence="2" id="KW-0472">Membrane</keyword>